<dbReference type="PANTHER" id="PTHR42855:SF2">
    <property type="entry name" value="DRUG RESISTANCE ABC TRANSPORTER,ATP-BINDING PROTEIN"/>
    <property type="match status" value="1"/>
</dbReference>
<proteinExistence type="predicted"/>
<dbReference type="Gene3D" id="3.40.50.300">
    <property type="entry name" value="P-loop containing nucleotide triphosphate hydrolases"/>
    <property type="match status" value="1"/>
</dbReference>
<keyword evidence="2" id="KW-0067">ATP-binding</keyword>
<dbReference type="SUPFAM" id="SSF52540">
    <property type="entry name" value="P-loop containing nucleoside triphosphate hydrolases"/>
    <property type="match status" value="1"/>
</dbReference>
<dbReference type="GO" id="GO:0016887">
    <property type="term" value="F:ATP hydrolysis activity"/>
    <property type="evidence" value="ECO:0007669"/>
    <property type="project" value="InterPro"/>
</dbReference>
<evidence type="ECO:0000256" key="1">
    <source>
        <dbReference type="ARBA" id="ARBA00022741"/>
    </source>
</evidence>
<gene>
    <name evidence="4" type="ORF">METZ01_LOCUS401267</name>
</gene>
<evidence type="ECO:0000259" key="3">
    <source>
        <dbReference type="SMART" id="SM00382"/>
    </source>
</evidence>
<dbReference type="InterPro" id="IPR051309">
    <property type="entry name" value="ABCF_ATPase"/>
</dbReference>
<dbReference type="GO" id="GO:0005524">
    <property type="term" value="F:ATP binding"/>
    <property type="evidence" value="ECO:0007669"/>
    <property type="project" value="UniProtKB-KW"/>
</dbReference>
<dbReference type="InterPro" id="IPR003593">
    <property type="entry name" value="AAA+_ATPase"/>
</dbReference>
<dbReference type="AlphaFoldDB" id="A0A382VPJ3"/>
<keyword evidence="1" id="KW-0547">Nucleotide-binding</keyword>
<dbReference type="InterPro" id="IPR027417">
    <property type="entry name" value="P-loop_NTPase"/>
</dbReference>
<dbReference type="EMBL" id="UINC01153606">
    <property type="protein sequence ID" value="SVD48413.1"/>
    <property type="molecule type" value="Genomic_DNA"/>
</dbReference>
<dbReference type="SMART" id="SM00382">
    <property type="entry name" value="AAA"/>
    <property type="match status" value="1"/>
</dbReference>
<feature type="domain" description="AAA+ ATPase" evidence="3">
    <location>
        <begin position="1"/>
        <end position="160"/>
    </location>
</feature>
<dbReference type="InterPro" id="IPR003439">
    <property type="entry name" value="ABC_transporter-like_ATP-bd"/>
</dbReference>
<name>A0A382VPJ3_9ZZZZ</name>
<feature type="non-terminal residue" evidence="4">
    <location>
        <position position="1"/>
    </location>
</feature>
<dbReference type="Pfam" id="PF00005">
    <property type="entry name" value="ABC_tran"/>
    <property type="match status" value="1"/>
</dbReference>
<dbReference type="PANTHER" id="PTHR42855">
    <property type="entry name" value="ABC TRANSPORTER ATP-BINDING SUBUNIT"/>
    <property type="match status" value="1"/>
</dbReference>
<evidence type="ECO:0000313" key="4">
    <source>
        <dbReference type="EMBL" id="SVD48413.1"/>
    </source>
</evidence>
<reference evidence="4" key="1">
    <citation type="submission" date="2018-05" db="EMBL/GenBank/DDBJ databases">
        <authorList>
            <person name="Lanie J.A."/>
            <person name="Ng W.-L."/>
            <person name="Kazmierczak K.M."/>
            <person name="Andrzejewski T.M."/>
            <person name="Davidsen T.M."/>
            <person name="Wayne K.J."/>
            <person name="Tettelin H."/>
            <person name="Glass J.I."/>
            <person name="Rusch D."/>
            <person name="Podicherti R."/>
            <person name="Tsui H.-C.T."/>
            <person name="Winkler M.E."/>
        </authorList>
    </citation>
    <scope>NUCLEOTIDE SEQUENCE</scope>
</reference>
<evidence type="ECO:0000256" key="2">
    <source>
        <dbReference type="ARBA" id="ARBA00022840"/>
    </source>
</evidence>
<sequence length="247" mass="28290">HNGVGKTTLIKLIMNRFATDRSGDFIKFNPQTDIGYYDQEINDLDGTMNLMETLRARSHRGSEADYKTALISAGFPYRDMTKKVAVLSGGEKARLMFLIIKINQPNFLILDEPTNHIDIQGRQQLEQQILAAKATLLVTSHDRRFIDHIADRYVLIQNSQLLEINSPETFYQTDSSPSIDSIHTKVERQTKPVSANDEDSILERIIELETLIAEDRARKLKFQKPKLQSNWHTELTHLNTLLTTEPK</sequence>
<organism evidence="4">
    <name type="scientific">marine metagenome</name>
    <dbReference type="NCBI Taxonomy" id="408172"/>
    <lineage>
        <taxon>unclassified sequences</taxon>
        <taxon>metagenomes</taxon>
        <taxon>ecological metagenomes</taxon>
    </lineage>
</organism>
<accession>A0A382VPJ3</accession>
<protein>
    <recommendedName>
        <fullName evidence="3">AAA+ ATPase domain-containing protein</fullName>
    </recommendedName>
</protein>